<sequence>MSIYVKSAEVLKVLAHPVRITILIELMTRGSCNVNQIVEILGIPQSIVSQHLMKMKSQKLIMNYRRGNEVYYSAPNKQVNFIIELLLEKKSIS</sequence>
<dbReference type="CDD" id="cd00090">
    <property type="entry name" value="HTH_ARSR"/>
    <property type="match status" value="1"/>
</dbReference>
<dbReference type="InterPro" id="IPR036390">
    <property type="entry name" value="WH_DNA-bd_sf"/>
</dbReference>
<dbReference type="Gene3D" id="1.10.10.10">
    <property type="entry name" value="Winged helix-like DNA-binding domain superfamily/Winged helix DNA-binding domain"/>
    <property type="match status" value="1"/>
</dbReference>
<dbReference type="AlphaFoldDB" id="A0A1S9UI85"/>
<keyword evidence="1" id="KW-0805">Transcription regulation</keyword>
<proteinExistence type="predicted"/>
<dbReference type="SMART" id="SM00418">
    <property type="entry name" value="HTH_ARSR"/>
    <property type="match status" value="1"/>
</dbReference>
<evidence type="ECO:0000259" key="4">
    <source>
        <dbReference type="PROSITE" id="PS50987"/>
    </source>
</evidence>
<reference evidence="5 6" key="1">
    <citation type="submission" date="2017-01" db="EMBL/GenBank/DDBJ databases">
        <title>Bacillus cereus isolates.</title>
        <authorList>
            <person name="Beno S.M."/>
        </authorList>
    </citation>
    <scope>NUCLEOTIDE SEQUENCE [LARGE SCALE GENOMIC DNA]</scope>
    <source>
        <strain evidence="5 6">FSL M7-1219</strain>
    </source>
</reference>
<dbReference type="EMBL" id="MUAL01000056">
    <property type="protein sequence ID" value="OOR21920.1"/>
    <property type="molecule type" value="Genomic_DNA"/>
</dbReference>
<dbReference type="InterPro" id="IPR051011">
    <property type="entry name" value="Metal_resp_trans_reg"/>
</dbReference>
<dbReference type="InterPro" id="IPR001845">
    <property type="entry name" value="HTH_ArsR_DNA-bd_dom"/>
</dbReference>
<dbReference type="InterPro" id="IPR036388">
    <property type="entry name" value="WH-like_DNA-bd_sf"/>
</dbReference>
<dbReference type="PANTHER" id="PTHR43132">
    <property type="entry name" value="ARSENICAL RESISTANCE OPERON REPRESSOR ARSR-RELATED"/>
    <property type="match status" value="1"/>
</dbReference>
<dbReference type="NCBIfam" id="NF033788">
    <property type="entry name" value="HTH_metalloreg"/>
    <property type="match status" value="1"/>
</dbReference>
<protein>
    <submittedName>
        <fullName evidence="5">Transcriptional regulator</fullName>
    </submittedName>
</protein>
<evidence type="ECO:0000313" key="6">
    <source>
        <dbReference type="Proteomes" id="UP000191124"/>
    </source>
</evidence>
<evidence type="ECO:0000256" key="2">
    <source>
        <dbReference type="ARBA" id="ARBA00023125"/>
    </source>
</evidence>
<dbReference type="PANTHER" id="PTHR43132:SF2">
    <property type="entry name" value="ARSENICAL RESISTANCE OPERON REPRESSOR ARSR-RELATED"/>
    <property type="match status" value="1"/>
</dbReference>
<organism evidence="5 6">
    <name type="scientific">Bacillus cereus</name>
    <dbReference type="NCBI Taxonomy" id="1396"/>
    <lineage>
        <taxon>Bacteria</taxon>
        <taxon>Bacillati</taxon>
        <taxon>Bacillota</taxon>
        <taxon>Bacilli</taxon>
        <taxon>Bacillales</taxon>
        <taxon>Bacillaceae</taxon>
        <taxon>Bacillus</taxon>
        <taxon>Bacillus cereus group</taxon>
    </lineage>
</organism>
<dbReference type="Proteomes" id="UP000191124">
    <property type="component" value="Unassembled WGS sequence"/>
</dbReference>
<keyword evidence="3" id="KW-0804">Transcription</keyword>
<name>A0A1S9UI85_BACCE</name>
<dbReference type="SUPFAM" id="SSF46785">
    <property type="entry name" value="Winged helix' DNA-binding domain"/>
    <property type="match status" value="1"/>
</dbReference>
<dbReference type="Pfam" id="PF01022">
    <property type="entry name" value="HTH_5"/>
    <property type="match status" value="1"/>
</dbReference>
<dbReference type="InterPro" id="IPR011991">
    <property type="entry name" value="ArsR-like_HTH"/>
</dbReference>
<dbReference type="GO" id="GO:0003700">
    <property type="term" value="F:DNA-binding transcription factor activity"/>
    <property type="evidence" value="ECO:0007669"/>
    <property type="project" value="InterPro"/>
</dbReference>
<evidence type="ECO:0000256" key="3">
    <source>
        <dbReference type="ARBA" id="ARBA00023163"/>
    </source>
</evidence>
<keyword evidence="2" id="KW-0238">DNA-binding</keyword>
<accession>A0A1S9UI85</accession>
<feature type="domain" description="HTH arsR-type" evidence="4">
    <location>
        <begin position="1"/>
        <end position="93"/>
    </location>
</feature>
<gene>
    <name evidence="5" type="ORF">BW892_21280</name>
</gene>
<evidence type="ECO:0000313" key="5">
    <source>
        <dbReference type="EMBL" id="OOR21920.1"/>
    </source>
</evidence>
<comment type="caution">
    <text evidence="5">The sequence shown here is derived from an EMBL/GenBank/DDBJ whole genome shotgun (WGS) entry which is preliminary data.</text>
</comment>
<dbReference type="PROSITE" id="PS50987">
    <property type="entry name" value="HTH_ARSR_2"/>
    <property type="match status" value="1"/>
</dbReference>
<dbReference type="GO" id="GO:0003677">
    <property type="term" value="F:DNA binding"/>
    <property type="evidence" value="ECO:0007669"/>
    <property type="project" value="UniProtKB-KW"/>
</dbReference>
<evidence type="ECO:0000256" key="1">
    <source>
        <dbReference type="ARBA" id="ARBA00023015"/>
    </source>
</evidence>
<dbReference type="PRINTS" id="PR00778">
    <property type="entry name" value="HTHARSR"/>
</dbReference>